<feature type="region of interest" description="Disordered" evidence="1">
    <location>
        <begin position="22"/>
        <end position="50"/>
    </location>
</feature>
<gene>
    <name evidence="2" type="ORF">PPACK8108_LOCUS2365</name>
</gene>
<dbReference type="AlphaFoldDB" id="A0AAV0AIV4"/>
<keyword evidence="3" id="KW-1185">Reference proteome</keyword>
<accession>A0AAV0AIV4</accession>
<evidence type="ECO:0000256" key="1">
    <source>
        <dbReference type="SAM" id="MobiDB-lite"/>
    </source>
</evidence>
<proteinExistence type="predicted"/>
<name>A0AAV0AIV4_PHAPC</name>
<evidence type="ECO:0000313" key="2">
    <source>
        <dbReference type="EMBL" id="CAH7667923.1"/>
    </source>
</evidence>
<evidence type="ECO:0000313" key="3">
    <source>
        <dbReference type="Proteomes" id="UP001153365"/>
    </source>
</evidence>
<dbReference type="Proteomes" id="UP001153365">
    <property type="component" value="Unassembled WGS sequence"/>
</dbReference>
<reference evidence="2" key="1">
    <citation type="submission" date="2022-06" db="EMBL/GenBank/DDBJ databases">
        <authorList>
            <consortium name="SYNGENTA / RWTH Aachen University"/>
        </authorList>
    </citation>
    <scope>NUCLEOTIDE SEQUENCE</scope>
</reference>
<organism evidence="2 3">
    <name type="scientific">Phakopsora pachyrhizi</name>
    <name type="common">Asian soybean rust disease fungus</name>
    <dbReference type="NCBI Taxonomy" id="170000"/>
    <lineage>
        <taxon>Eukaryota</taxon>
        <taxon>Fungi</taxon>
        <taxon>Dikarya</taxon>
        <taxon>Basidiomycota</taxon>
        <taxon>Pucciniomycotina</taxon>
        <taxon>Pucciniomycetes</taxon>
        <taxon>Pucciniales</taxon>
        <taxon>Phakopsoraceae</taxon>
        <taxon>Phakopsora</taxon>
    </lineage>
</organism>
<dbReference type="EMBL" id="CALTRL010000399">
    <property type="protein sequence ID" value="CAH7667923.1"/>
    <property type="molecule type" value="Genomic_DNA"/>
</dbReference>
<protein>
    <submittedName>
        <fullName evidence="2">Uncharacterized protein</fullName>
    </submittedName>
</protein>
<sequence>MNQPALSSDIITNDIIVPPLSTPINSSTSQKTSNSWNLNPNSHQKTSKSALPPTTYAELYEAKTDWCISWEKEKWSFERELQLKQGEITKDLEYKKLEYAIEEKYKEMAYAREEKEKELEFKFTRILNLRMEVDAVEKKHGDNLAIVFIAEEMVQQHAQPSSWLNGRSKNPAEEVRAAEWEGMEFKQQQQEAIQSLYNAAGEHYLQPVQSSTATIPFSGPILLNTSPRTKQSILKERRQVLRVPNFTNRLLTLEAIIGLDPPLNLIKSLEYHHHLPVVSNVVH</sequence>
<comment type="caution">
    <text evidence="2">The sequence shown here is derived from an EMBL/GenBank/DDBJ whole genome shotgun (WGS) entry which is preliminary data.</text>
</comment>
<feature type="compositionally biased region" description="Polar residues" evidence="1">
    <location>
        <begin position="22"/>
        <end position="49"/>
    </location>
</feature>